<evidence type="ECO:0000259" key="5">
    <source>
        <dbReference type="Pfam" id="PF00296"/>
    </source>
</evidence>
<evidence type="ECO:0000256" key="1">
    <source>
        <dbReference type="ARBA" id="ARBA00022630"/>
    </source>
</evidence>
<dbReference type="EMBL" id="BMMD01000001">
    <property type="protein sequence ID" value="GGJ67872.1"/>
    <property type="molecule type" value="Genomic_DNA"/>
</dbReference>
<reference evidence="6" key="2">
    <citation type="submission" date="2020-09" db="EMBL/GenBank/DDBJ databases">
        <authorList>
            <person name="Sun Q."/>
            <person name="Zhou Y."/>
        </authorList>
    </citation>
    <scope>NUCLEOTIDE SEQUENCE</scope>
    <source>
        <strain evidence="6">CGMCC 1.8984</strain>
    </source>
</reference>
<evidence type="ECO:0000313" key="7">
    <source>
        <dbReference type="Proteomes" id="UP000636956"/>
    </source>
</evidence>
<evidence type="ECO:0000256" key="4">
    <source>
        <dbReference type="ARBA" id="ARBA00023033"/>
    </source>
</evidence>
<evidence type="ECO:0000256" key="3">
    <source>
        <dbReference type="ARBA" id="ARBA00023002"/>
    </source>
</evidence>
<feature type="domain" description="Luciferase-like" evidence="5">
    <location>
        <begin position="26"/>
        <end position="262"/>
    </location>
</feature>
<dbReference type="Gene3D" id="3.20.20.30">
    <property type="entry name" value="Luciferase-like domain"/>
    <property type="match status" value="1"/>
</dbReference>
<reference evidence="6" key="1">
    <citation type="journal article" date="2014" name="Int. J. Syst. Evol. Microbiol.">
        <title>Complete genome sequence of Corynebacterium casei LMG S-19264T (=DSM 44701T), isolated from a smear-ripened cheese.</title>
        <authorList>
            <consortium name="US DOE Joint Genome Institute (JGI-PGF)"/>
            <person name="Walter F."/>
            <person name="Albersmeier A."/>
            <person name="Kalinowski J."/>
            <person name="Ruckert C."/>
        </authorList>
    </citation>
    <scope>NUCLEOTIDE SEQUENCE</scope>
    <source>
        <strain evidence="6">CGMCC 1.8984</strain>
    </source>
</reference>
<dbReference type="AlphaFoldDB" id="A0A917PA11"/>
<sequence>MAGGRLSAVADNVARMRYGFIFTGTEPNLAVELARLAEASGWDAFFVWEGIWATDPWSTLAAAAMVTDRIRLGTMLTPVPRRRPWELAGQTMTVDRLSNGRIILSAGLGVPAEVEERFWIFEDDPGRRVRAELLDEGLDVIQHLWQAQPFEYEGEHYRVTRTDTMLPPAIVQEPRIPIWVVGLWPRMKSMRRVVHYDGWLPNYAPPGASPDGSRDQARLYTPEIAAEAIAWIRAEREQAGLAARPFDIIQEGTTSGTDAEADAAVVRPWADAGVTWWLESDWQVPADRVAEHARARITAGPPRP</sequence>
<accession>A0A917PA11</accession>
<dbReference type="InterPro" id="IPR050172">
    <property type="entry name" value="SsuD_RutA_monooxygenase"/>
</dbReference>
<dbReference type="Pfam" id="PF00296">
    <property type="entry name" value="Bac_luciferase"/>
    <property type="match status" value="1"/>
</dbReference>
<dbReference type="SUPFAM" id="SSF51679">
    <property type="entry name" value="Bacterial luciferase-like"/>
    <property type="match status" value="1"/>
</dbReference>
<keyword evidence="2" id="KW-0288">FMN</keyword>
<keyword evidence="4" id="KW-0503">Monooxygenase</keyword>
<dbReference type="InterPro" id="IPR036661">
    <property type="entry name" value="Luciferase-like_sf"/>
</dbReference>
<dbReference type="PANTHER" id="PTHR42847">
    <property type="entry name" value="ALKANESULFONATE MONOOXYGENASE"/>
    <property type="match status" value="1"/>
</dbReference>
<dbReference type="InterPro" id="IPR011251">
    <property type="entry name" value="Luciferase-like_dom"/>
</dbReference>
<organism evidence="6 7">
    <name type="scientific">Agromyces bauzanensis</name>
    <dbReference type="NCBI Taxonomy" id="1308924"/>
    <lineage>
        <taxon>Bacteria</taxon>
        <taxon>Bacillati</taxon>
        <taxon>Actinomycetota</taxon>
        <taxon>Actinomycetes</taxon>
        <taxon>Micrococcales</taxon>
        <taxon>Microbacteriaceae</taxon>
        <taxon>Agromyces</taxon>
    </lineage>
</organism>
<keyword evidence="1" id="KW-0285">Flavoprotein</keyword>
<evidence type="ECO:0000256" key="2">
    <source>
        <dbReference type="ARBA" id="ARBA00022643"/>
    </source>
</evidence>
<dbReference type="GO" id="GO:0008726">
    <property type="term" value="F:alkanesulfonate monooxygenase activity"/>
    <property type="evidence" value="ECO:0007669"/>
    <property type="project" value="TreeGrafter"/>
</dbReference>
<comment type="caution">
    <text evidence="6">The sequence shown here is derived from an EMBL/GenBank/DDBJ whole genome shotgun (WGS) entry which is preliminary data.</text>
</comment>
<protein>
    <submittedName>
        <fullName evidence="6">Luciferase-like protein</fullName>
    </submittedName>
</protein>
<name>A0A917PA11_9MICO</name>
<gene>
    <name evidence="6" type="ORF">GCM10011372_02090</name>
</gene>
<keyword evidence="3" id="KW-0560">Oxidoreductase</keyword>
<proteinExistence type="predicted"/>
<dbReference type="Proteomes" id="UP000636956">
    <property type="component" value="Unassembled WGS sequence"/>
</dbReference>
<evidence type="ECO:0000313" key="6">
    <source>
        <dbReference type="EMBL" id="GGJ67872.1"/>
    </source>
</evidence>
<keyword evidence="7" id="KW-1185">Reference proteome</keyword>
<dbReference type="GO" id="GO:0046306">
    <property type="term" value="P:alkanesulfonate catabolic process"/>
    <property type="evidence" value="ECO:0007669"/>
    <property type="project" value="TreeGrafter"/>
</dbReference>
<dbReference type="PANTHER" id="PTHR42847:SF4">
    <property type="entry name" value="ALKANESULFONATE MONOOXYGENASE-RELATED"/>
    <property type="match status" value="1"/>
</dbReference>